<dbReference type="RefSeq" id="WP_051736527.1">
    <property type="nucleotide sequence ID" value="NZ_BAAAUZ010000030.1"/>
</dbReference>
<reference evidence="4" key="2">
    <citation type="submission" date="2023-01" db="EMBL/GenBank/DDBJ databases">
        <authorList>
            <person name="Sun Q."/>
            <person name="Evtushenko L."/>
        </authorList>
    </citation>
    <scope>NUCLEOTIDE SEQUENCE</scope>
    <source>
        <strain evidence="4">VKM Ac-1069</strain>
    </source>
</reference>
<reference evidence="4" key="1">
    <citation type="journal article" date="2014" name="Int. J. Syst. Evol. Microbiol.">
        <title>Complete genome sequence of Corynebacterium casei LMG S-19264T (=DSM 44701T), isolated from a smear-ripened cheese.</title>
        <authorList>
            <consortium name="US DOE Joint Genome Institute (JGI-PGF)"/>
            <person name="Walter F."/>
            <person name="Albersmeier A."/>
            <person name="Kalinowski J."/>
            <person name="Ruckert C."/>
        </authorList>
    </citation>
    <scope>NUCLEOTIDE SEQUENCE</scope>
    <source>
        <strain evidence="4">VKM Ac-1069</strain>
    </source>
</reference>
<feature type="compositionally biased region" description="Low complexity" evidence="1">
    <location>
        <begin position="38"/>
        <end position="48"/>
    </location>
</feature>
<evidence type="ECO:0000313" key="5">
    <source>
        <dbReference type="Proteomes" id="UP001143463"/>
    </source>
</evidence>
<dbReference type="AlphaFoldDB" id="A0A9W6L2U4"/>
<feature type="region of interest" description="Disordered" evidence="1">
    <location>
        <begin position="1"/>
        <end position="222"/>
    </location>
</feature>
<feature type="transmembrane region" description="Helical" evidence="2">
    <location>
        <begin position="225"/>
        <end position="245"/>
    </location>
</feature>
<protein>
    <recommendedName>
        <fullName evidence="3">DUF4333 domain-containing protein</fullName>
    </recommendedName>
</protein>
<dbReference type="InterPro" id="IPR025637">
    <property type="entry name" value="DUF4333"/>
</dbReference>
<keyword evidence="2" id="KW-1133">Transmembrane helix</keyword>
<name>A0A9W6L2U4_9PSEU</name>
<dbReference type="EMBL" id="BSFQ01000007">
    <property type="protein sequence ID" value="GLL11075.1"/>
    <property type="molecule type" value="Genomic_DNA"/>
</dbReference>
<feature type="compositionally biased region" description="Gly residues" evidence="1">
    <location>
        <begin position="134"/>
        <end position="147"/>
    </location>
</feature>
<evidence type="ECO:0000256" key="1">
    <source>
        <dbReference type="SAM" id="MobiDB-lite"/>
    </source>
</evidence>
<evidence type="ECO:0000259" key="3">
    <source>
        <dbReference type="Pfam" id="PF14230"/>
    </source>
</evidence>
<dbReference type="Pfam" id="PF14230">
    <property type="entry name" value="DUF4333"/>
    <property type="match status" value="1"/>
</dbReference>
<accession>A0A9W6L2U4</accession>
<evidence type="ECO:0000256" key="2">
    <source>
        <dbReference type="SAM" id="Phobius"/>
    </source>
</evidence>
<evidence type="ECO:0000313" key="4">
    <source>
        <dbReference type="EMBL" id="GLL11075.1"/>
    </source>
</evidence>
<feature type="compositionally biased region" description="Low complexity" evidence="1">
    <location>
        <begin position="97"/>
        <end position="112"/>
    </location>
</feature>
<gene>
    <name evidence="4" type="ORF">GCM10017577_22160</name>
</gene>
<feature type="compositionally biased region" description="Low complexity" evidence="1">
    <location>
        <begin position="180"/>
        <end position="191"/>
    </location>
</feature>
<organism evidence="4 5">
    <name type="scientific">Pseudonocardia halophobica</name>
    <dbReference type="NCBI Taxonomy" id="29401"/>
    <lineage>
        <taxon>Bacteria</taxon>
        <taxon>Bacillati</taxon>
        <taxon>Actinomycetota</taxon>
        <taxon>Actinomycetes</taxon>
        <taxon>Pseudonocardiales</taxon>
        <taxon>Pseudonocardiaceae</taxon>
        <taxon>Pseudonocardia</taxon>
    </lineage>
</organism>
<keyword evidence="2" id="KW-0472">Membrane</keyword>
<keyword evidence="2" id="KW-0812">Transmembrane</keyword>
<sequence>MSTPRDPYGETDRGHRAAGGQGDATGPDPSAGTDRDTYGAPYGTGTPGNESGDAADDSASRTVPHTGRSGWDFNRSAEADPPTPAYGSPAVEHGDTTDTTGTTGTPGAGHDATPSHDRAPESGDTGGSEWSAAGGSGWSSGAQGEGPGWDPAGTAAWDPEGPRGPSGGSWDPQSDDRTAAHPAPGGWDPAGAGIGGAASATSALPGGQSRASRRRGRSGGGGKKLIAGAAVLVVVLAVLAVTAFWKPGFLVTEEFDQQALQAGVTRILTQDYGLGATGVSCPEGQKVEAGATFTCSANVDGEAVEVPVTVLDDQGTYQVGRV</sequence>
<proteinExistence type="predicted"/>
<feature type="domain" description="DUF4333" evidence="3">
    <location>
        <begin position="240"/>
        <end position="315"/>
    </location>
</feature>
<keyword evidence="5" id="KW-1185">Reference proteome</keyword>
<comment type="caution">
    <text evidence="4">The sequence shown here is derived from an EMBL/GenBank/DDBJ whole genome shotgun (WGS) entry which is preliminary data.</text>
</comment>
<dbReference type="Proteomes" id="UP001143463">
    <property type="component" value="Unassembled WGS sequence"/>
</dbReference>